<dbReference type="CDD" id="cd07067">
    <property type="entry name" value="HP_PGM_like"/>
    <property type="match status" value="1"/>
</dbReference>
<proteinExistence type="predicted"/>
<dbReference type="SMART" id="SM00855">
    <property type="entry name" value="PGAM"/>
    <property type="match status" value="1"/>
</dbReference>
<sequence>MKLYFVRHGKTEWNLEGRFQGANADSPLLPEALEDIAELGEYLSDINFDKVYSSDQKRAIDTAQLLIDKHNNDLTLETTESLREWNLGILENKKISNMEAIYPKQMYAFRHNLAQFNATQFKAESVFQVTHRISDFVKSLKDNDIENVLIIGHGASLTAAVRHLLGFSSAQLRRAGGLENASVTILETEDFNHFDLVTWNDKEYLNRKKQFKVVS</sequence>
<organism evidence="1 2">
    <name type="scientific">Streptococcus caledonicus</name>
    <dbReference type="NCBI Taxonomy" id="2614158"/>
    <lineage>
        <taxon>Bacteria</taxon>
        <taxon>Bacillati</taxon>
        <taxon>Bacillota</taxon>
        <taxon>Bacilli</taxon>
        <taxon>Lactobacillales</taxon>
        <taxon>Streptococcaceae</taxon>
        <taxon>Streptococcus</taxon>
    </lineage>
</organism>
<dbReference type="InterPro" id="IPR050275">
    <property type="entry name" value="PGM_Phosphatase"/>
</dbReference>
<name>A0ABW0UEH2_9STRE</name>
<dbReference type="InterPro" id="IPR029033">
    <property type="entry name" value="His_PPase_superfam"/>
</dbReference>
<dbReference type="Pfam" id="PF00300">
    <property type="entry name" value="His_Phos_1"/>
    <property type="match status" value="1"/>
</dbReference>
<gene>
    <name evidence="1" type="ORF">ACFPQ3_10510</name>
</gene>
<dbReference type="Gene3D" id="3.40.50.1240">
    <property type="entry name" value="Phosphoglycerate mutase-like"/>
    <property type="match status" value="1"/>
</dbReference>
<evidence type="ECO:0000313" key="2">
    <source>
        <dbReference type="Proteomes" id="UP001596110"/>
    </source>
</evidence>
<evidence type="ECO:0000313" key="1">
    <source>
        <dbReference type="EMBL" id="MFC5631963.1"/>
    </source>
</evidence>
<accession>A0ABW0UEH2</accession>
<dbReference type="InterPro" id="IPR013078">
    <property type="entry name" value="His_Pase_superF_clade-1"/>
</dbReference>
<dbReference type="EC" id="3.1.3.-" evidence="1"/>
<dbReference type="Proteomes" id="UP001596110">
    <property type="component" value="Unassembled WGS sequence"/>
</dbReference>
<dbReference type="PANTHER" id="PTHR48100">
    <property type="entry name" value="BROAD-SPECIFICITY PHOSPHATASE YOR283W-RELATED"/>
    <property type="match status" value="1"/>
</dbReference>
<protein>
    <submittedName>
        <fullName evidence="1">Histidine phosphatase family protein</fullName>
        <ecNumber evidence="1">3.1.3.-</ecNumber>
    </submittedName>
</protein>
<dbReference type="RefSeq" id="WP_156805601.1">
    <property type="nucleotide sequence ID" value="NZ_JBHSOJ010000031.1"/>
</dbReference>
<dbReference type="PANTHER" id="PTHR48100:SF1">
    <property type="entry name" value="HISTIDINE PHOSPHATASE FAMILY PROTEIN-RELATED"/>
    <property type="match status" value="1"/>
</dbReference>
<keyword evidence="2" id="KW-1185">Reference proteome</keyword>
<dbReference type="EMBL" id="JBHSOJ010000031">
    <property type="protein sequence ID" value="MFC5631963.1"/>
    <property type="molecule type" value="Genomic_DNA"/>
</dbReference>
<keyword evidence="1" id="KW-0378">Hydrolase</keyword>
<reference evidence="2" key="1">
    <citation type="journal article" date="2019" name="Int. J. Syst. Evol. Microbiol.">
        <title>The Global Catalogue of Microorganisms (GCM) 10K type strain sequencing project: providing services to taxonomists for standard genome sequencing and annotation.</title>
        <authorList>
            <consortium name="The Broad Institute Genomics Platform"/>
            <consortium name="The Broad Institute Genome Sequencing Center for Infectious Disease"/>
            <person name="Wu L."/>
            <person name="Ma J."/>
        </authorList>
    </citation>
    <scope>NUCLEOTIDE SEQUENCE [LARGE SCALE GENOMIC DNA]</scope>
    <source>
        <strain evidence="2">DT43</strain>
    </source>
</reference>
<dbReference type="GO" id="GO:0016787">
    <property type="term" value="F:hydrolase activity"/>
    <property type="evidence" value="ECO:0007669"/>
    <property type="project" value="UniProtKB-KW"/>
</dbReference>
<dbReference type="SUPFAM" id="SSF53254">
    <property type="entry name" value="Phosphoglycerate mutase-like"/>
    <property type="match status" value="1"/>
</dbReference>
<comment type="caution">
    <text evidence="1">The sequence shown here is derived from an EMBL/GenBank/DDBJ whole genome shotgun (WGS) entry which is preliminary data.</text>
</comment>